<dbReference type="InterPro" id="IPR050475">
    <property type="entry name" value="Prenyltransferase_related"/>
</dbReference>
<keyword evidence="4" id="KW-0472">Membrane</keyword>
<accession>A0ABP8Y7F9</accession>
<dbReference type="CDD" id="cd13964">
    <property type="entry name" value="PT_UbiA_1"/>
    <property type="match status" value="1"/>
</dbReference>
<proteinExistence type="predicted"/>
<dbReference type="Pfam" id="PF01040">
    <property type="entry name" value="UbiA"/>
    <property type="match status" value="1"/>
</dbReference>
<dbReference type="InterPro" id="IPR044878">
    <property type="entry name" value="UbiA_sf"/>
</dbReference>
<dbReference type="InterPro" id="IPR000537">
    <property type="entry name" value="UbiA_prenyltransferase"/>
</dbReference>
<keyword evidence="3" id="KW-1133">Transmembrane helix</keyword>
<evidence type="ECO:0000313" key="5">
    <source>
        <dbReference type="EMBL" id="GAA4722797.1"/>
    </source>
</evidence>
<evidence type="ECO:0000313" key="6">
    <source>
        <dbReference type="Proteomes" id="UP001500956"/>
    </source>
</evidence>
<sequence length="283" mass="28118">MRWRDLAELVRVPAALTVPGDTLAGAAAAGWPCGRRTAALPVASACLYWAGMALNDWADRDLDADERPERPIPSGRVRPDQALAVAGALTTAGLAAAAVAGRRPTAIAAVLAGAVWAYDVVAKPTPFGPVVMASTRFLDVLMGGAGHRAALAPATTVAAHVLAVTLVSRGEVHGTTSDLGRVAVATTAGVGLAAAASGRGAPSTLVTGTALAATFAGTVLPAQLDVVRTPDAATARRATGVGLRGLVPLQAALLAGRGAYRAAAGVLAAVPLARLGARVVSST</sequence>
<evidence type="ECO:0000256" key="2">
    <source>
        <dbReference type="ARBA" id="ARBA00022692"/>
    </source>
</evidence>
<dbReference type="Proteomes" id="UP001500956">
    <property type="component" value="Unassembled WGS sequence"/>
</dbReference>
<dbReference type="PANTHER" id="PTHR42723:SF1">
    <property type="entry name" value="CHLOROPHYLL SYNTHASE, CHLOROPLASTIC"/>
    <property type="match status" value="1"/>
</dbReference>
<keyword evidence="6" id="KW-1185">Reference proteome</keyword>
<reference evidence="6" key="1">
    <citation type="journal article" date="2019" name="Int. J. Syst. Evol. Microbiol.">
        <title>The Global Catalogue of Microorganisms (GCM) 10K type strain sequencing project: providing services to taxonomists for standard genome sequencing and annotation.</title>
        <authorList>
            <consortium name="The Broad Institute Genomics Platform"/>
            <consortium name="The Broad Institute Genome Sequencing Center for Infectious Disease"/>
            <person name="Wu L."/>
            <person name="Ma J."/>
        </authorList>
    </citation>
    <scope>NUCLEOTIDE SEQUENCE [LARGE SCALE GENOMIC DNA]</scope>
    <source>
        <strain evidence="6">JCM 18063</strain>
    </source>
</reference>
<evidence type="ECO:0000256" key="4">
    <source>
        <dbReference type="ARBA" id="ARBA00023136"/>
    </source>
</evidence>
<comment type="subcellular location">
    <subcellularLocation>
        <location evidence="1">Membrane</location>
        <topology evidence="1">Multi-pass membrane protein</topology>
    </subcellularLocation>
</comment>
<evidence type="ECO:0000256" key="1">
    <source>
        <dbReference type="ARBA" id="ARBA00004141"/>
    </source>
</evidence>
<keyword evidence="2" id="KW-0812">Transmembrane</keyword>
<dbReference type="Gene3D" id="1.10.357.140">
    <property type="entry name" value="UbiA prenyltransferase"/>
    <property type="match status" value="1"/>
</dbReference>
<dbReference type="EMBL" id="BAABID010000006">
    <property type="protein sequence ID" value="GAA4722797.1"/>
    <property type="molecule type" value="Genomic_DNA"/>
</dbReference>
<comment type="caution">
    <text evidence="5">The sequence shown here is derived from an EMBL/GenBank/DDBJ whole genome shotgun (WGS) entry which is preliminary data.</text>
</comment>
<protein>
    <submittedName>
        <fullName evidence="5">UbiA family prenyltransferase</fullName>
    </submittedName>
</protein>
<dbReference type="NCBIfam" id="NF045897">
    <property type="entry name" value="SCO3242_trans"/>
    <property type="match status" value="1"/>
</dbReference>
<organism evidence="5 6">
    <name type="scientific">Isoptericola chiayiensis</name>
    <dbReference type="NCBI Taxonomy" id="579446"/>
    <lineage>
        <taxon>Bacteria</taxon>
        <taxon>Bacillati</taxon>
        <taxon>Actinomycetota</taxon>
        <taxon>Actinomycetes</taxon>
        <taxon>Micrococcales</taxon>
        <taxon>Promicromonosporaceae</taxon>
        <taxon>Isoptericola</taxon>
    </lineage>
</organism>
<evidence type="ECO:0000256" key="3">
    <source>
        <dbReference type="ARBA" id="ARBA00022989"/>
    </source>
</evidence>
<dbReference type="RefSeq" id="WP_172150813.1">
    <property type="nucleotide sequence ID" value="NZ_BAABID010000006.1"/>
</dbReference>
<name>A0ABP8Y7F9_9MICO</name>
<gene>
    <name evidence="5" type="ORF">GCM10023216_10160</name>
</gene>
<dbReference type="PANTHER" id="PTHR42723">
    <property type="entry name" value="CHLOROPHYLL SYNTHASE"/>
    <property type="match status" value="1"/>
</dbReference>